<dbReference type="Gramene" id="ONK74599">
    <property type="protein sequence ID" value="ONK74599"/>
    <property type="gene ID" value="A4U43_C03F8150"/>
</dbReference>
<protein>
    <submittedName>
        <fullName evidence="1">Uncharacterized protein</fullName>
    </submittedName>
</protein>
<dbReference type="EMBL" id="CM007383">
    <property type="protein sequence ID" value="ONK74599.1"/>
    <property type="molecule type" value="Genomic_DNA"/>
</dbReference>
<evidence type="ECO:0000313" key="1">
    <source>
        <dbReference type="EMBL" id="ONK74599.1"/>
    </source>
</evidence>
<evidence type="ECO:0000313" key="2">
    <source>
        <dbReference type="Proteomes" id="UP000243459"/>
    </source>
</evidence>
<sequence>MGNRTSSKGSRAMATAKVIHVDGTMEEFKGTVNAGEVAARSPGCFVCSSEAMAIGASAPCVPETEELKLGELYFLMPASRLRYPLSLHDLCVLAVTASAALCQKAKGRAARCRING</sequence>
<name>A0A5P1FCM4_ASPOF</name>
<accession>A0A5P1FCM4</accession>
<dbReference type="Pfam" id="PF14009">
    <property type="entry name" value="PADRE"/>
    <property type="match status" value="1"/>
</dbReference>
<reference evidence="2" key="1">
    <citation type="journal article" date="2017" name="Nat. Commun.">
        <title>The asparagus genome sheds light on the origin and evolution of a young Y chromosome.</title>
        <authorList>
            <person name="Harkess A."/>
            <person name="Zhou J."/>
            <person name="Xu C."/>
            <person name="Bowers J.E."/>
            <person name="Van der Hulst R."/>
            <person name="Ayyampalayam S."/>
            <person name="Mercati F."/>
            <person name="Riccardi P."/>
            <person name="McKain M.R."/>
            <person name="Kakrana A."/>
            <person name="Tang H."/>
            <person name="Ray J."/>
            <person name="Groenendijk J."/>
            <person name="Arikit S."/>
            <person name="Mathioni S.M."/>
            <person name="Nakano M."/>
            <person name="Shan H."/>
            <person name="Telgmann-Rauber A."/>
            <person name="Kanno A."/>
            <person name="Yue Z."/>
            <person name="Chen H."/>
            <person name="Li W."/>
            <person name="Chen Y."/>
            <person name="Xu X."/>
            <person name="Zhang Y."/>
            <person name="Luo S."/>
            <person name="Chen H."/>
            <person name="Gao J."/>
            <person name="Mao Z."/>
            <person name="Pires J.C."/>
            <person name="Luo M."/>
            <person name="Kudrna D."/>
            <person name="Wing R.A."/>
            <person name="Meyers B.C."/>
            <person name="Yi K."/>
            <person name="Kong H."/>
            <person name="Lavrijsen P."/>
            <person name="Sunseri F."/>
            <person name="Falavigna A."/>
            <person name="Ye Y."/>
            <person name="Leebens-Mack J.H."/>
            <person name="Chen G."/>
        </authorList>
    </citation>
    <scope>NUCLEOTIDE SEQUENCE [LARGE SCALE GENOMIC DNA]</scope>
    <source>
        <strain evidence="2">cv. DH0086</strain>
    </source>
</reference>
<dbReference type="OMA" id="MGQIYFL"/>
<keyword evidence="2" id="KW-1185">Reference proteome</keyword>
<dbReference type="InterPro" id="IPR025322">
    <property type="entry name" value="PADRE_dom"/>
</dbReference>
<dbReference type="Proteomes" id="UP000243459">
    <property type="component" value="Chromosome 3"/>
</dbReference>
<dbReference type="AlphaFoldDB" id="A0A5P1FCM4"/>
<dbReference type="PANTHER" id="PTHR33052">
    <property type="entry name" value="DUF4228 DOMAIN PROTEIN-RELATED"/>
    <property type="match status" value="1"/>
</dbReference>
<proteinExistence type="predicted"/>
<organism evidence="1 2">
    <name type="scientific">Asparagus officinalis</name>
    <name type="common">Garden asparagus</name>
    <dbReference type="NCBI Taxonomy" id="4686"/>
    <lineage>
        <taxon>Eukaryota</taxon>
        <taxon>Viridiplantae</taxon>
        <taxon>Streptophyta</taxon>
        <taxon>Embryophyta</taxon>
        <taxon>Tracheophyta</taxon>
        <taxon>Spermatophyta</taxon>
        <taxon>Magnoliopsida</taxon>
        <taxon>Liliopsida</taxon>
        <taxon>Asparagales</taxon>
        <taxon>Asparagaceae</taxon>
        <taxon>Asparagoideae</taxon>
        <taxon>Asparagus</taxon>
    </lineage>
</organism>
<gene>
    <name evidence="1" type="ORF">A4U43_C03F8150</name>
</gene>